<dbReference type="Proteomes" id="UP000678237">
    <property type="component" value="Unassembled WGS sequence"/>
</dbReference>
<evidence type="ECO:0000313" key="2">
    <source>
        <dbReference type="EMBL" id="MBS3062344.1"/>
    </source>
</evidence>
<protein>
    <recommendedName>
        <fullName evidence="4">Roadblock/LC7 domain-containing protein</fullName>
    </recommendedName>
</protein>
<evidence type="ECO:0008006" key="4">
    <source>
        <dbReference type="Google" id="ProtNLM"/>
    </source>
</evidence>
<gene>
    <name evidence="1" type="ORF">HA252_03025</name>
    <name evidence="2" type="ORF">J4203_00595</name>
</gene>
<dbReference type="EMBL" id="DUGH01000075">
    <property type="protein sequence ID" value="HIH16351.1"/>
    <property type="molecule type" value="Genomic_DNA"/>
</dbReference>
<evidence type="ECO:0000313" key="3">
    <source>
        <dbReference type="Proteomes" id="UP000564964"/>
    </source>
</evidence>
<dbReference type="EMBL" id="JAGVWE010000002">
    <property type="protein sequence ID" value="MBS3062344.1"/>
    <property type="molecule type" value="Genomic_DNA"/>
</dbReference>
<reference evidence="2" key="3">
    <citation type="submission" date="2021-05" db="EMBL/GenBank/DDBJ databases">
        <title>Protein family content uncovers lineage relationships and bacterial pathway maintenance mechanisms in DPANN archaea.</title>
        <authorList>
            <person name="Castelle C.J."/>
            <person name="Meheust R."/>
            <person name="Jaffe A.L."/>
            <person name="Seitz K."/>
            <person name="Gong X."/>
            <person name="Baker B.J."/>
            <person name="Banfield J.F."/>
        </authorList>
    </citation>
    <scope>NUCLEOTIDE SEQUENCE</scope>
    <source>
        <strain evidence="2">RIFCSPLOWO2_01_FULL_58_19</strain>
    </source>
</reference>
<organism evidence="1 3">
    <name type="scientific">Candidatus Iainarchaeum sp</name>
    <dbReference type="NCBI Taxonomy" id="3101447"/>
    <lineage>
        <taxon>Archaea</taxon>
        <taxon>Candidatus Iainarchaeota</taxon>
        <taxon>Candidatus Iainarchaeia</taxon>
        <taxon>Candidatus Iainarchaeales</taxon>
        <taxon>Candidatus Iainarchaeaceae</taxon>
        <taxon>Candidatus Iainarchaeum</taxon>
    </lineage>
</organism>
<evidence type="ECO:0000313" key="1">
    <source>
        <dbReference type="EMBL" id="HIH16351.1"/>
    </source>
</evidence>
<reference evidence="3" key="1">
    <citation type="journal article" date="2020" name="bioRxiv">
        <title>A rank-normalized archaeal taxonomy based on genome phylogeny resolves widespread incomplete and uneven classifications.</title>
        <authorList>
            <person name="Rinke C."/>
            <person name="Chuvochina M."/>
            <person name="Mussig A.J."/>
            <person name="Chaumeil P.-A."/>
            <person name="Waite D.W."/>
            <person name="Whitman W.B."/>
            <person name="Parks D.H."/>
            <person name="Hugenholtz P."/>
        </authorList>
    </citation>
    <scope>NUCLEOTIDE SEQUENCE [LARGE SCALE GENOMIC DNA]</scope>
</reference>
<reference evidence="2" key="2">
    <citation type="submission" date="2021-03" db="EMBL/GenBank/DDBJ databases">
        <authorList>
            <person name="Jaffe A."/>
        </authorList>
    </citation>
    <scope>NUCLEOTIDE SEQUENCE</scope>
    <source>
        <strain evidence="2">RIFCSPLOWO2_01_FULL_58_19</strain>
    </source>
</reference>
<proteinExistence type="predicted"/>
<accession>A0A7J4JF00</accession>
<sequence>MSLASFLGFVFRRASGLLLDLDDTCLPVEQLRALHDFSQRHRFEENPAHLQELVSVLKKKHAVDAIIVANRHGSMVVSSEGDLDTEALTGTALFNYVRAEIPDSDAILVRAGNWYMLFPFNEKVYILRAGSSLSTIEMHAIAREVEAFMKAKLLAPPLSEPIPREEA</sequence>
<dbReference type="Proteomes" id="UP000564964">
    <property type="component" value="Unassembled WGS sequence"/>
</dbReference>
<dbReference type="AlphaFoldDB" id="A0A7J4JF00"/>
<name>A0A7J4JF00_9ARCH</name>
<comment type="caution">
    <text evidence="1">The sequence shown here is derived from an EMBL/GenBank/DDBJ whole genome shotgun (WGS) entry which is preliminary data.</text>
</comment>